<dbReference type="Proteomes" id="UP000184526">
    <property type="component" value="Unassembled WGS sequence"/>
</dbReference>
<evidence type="ECO:0000313" key="2">
    <source>
        <dbReference type="Proteomes" id="UP000184526"/>
    </source>
</evidence>
<evidence type="ECO:0000313" key="1">
    <source>
        <dbReference type="EMBL" id="SHI07122.1"/>
    </source>
</evidence>
<reference evidence="1 2" key="1">
    <citation type="submission" date="2016-11" db="EMBL/GenBank/DDBJ databases">
        <authorList>
            <person name="Jaros S."/>
            <person name="Januszkiewicz K."/>
            <person name="Wedrychowicz H."/>
        </authorList>
    </citation>
    <scope>NUCLEOTIDE SEQUENCE [LARGE SCALE GENOMIC DNA]</scope>
    <source>
        <strain evidence="1 2">DSM 3089</strain>
    </source>
</reference>
<dbReference type="AlphaFoldDB" id="A0A1M5Y540"/>
<dbReference type="STRING" id="1121306.SAMN02745196_02667"/>
<accession>A0A1M5Y540</accession>
<protein>
    <submittedName>
        <fullName evidence="1">Uncharacterized protein</fullName>
    </submittedName>
</protein>
<sequence length="77" mass="8734">MRISIRSKEARLKLTLPVPLAMGSIIIRCIPNESFSKEQKKIAIELFKGLKGTLREYRGLRIVEVESQSGEYVSITL</sequence>
<name>A0A1M5Y540_9CLOT</name>
<dbReference type="OrthoDB" id="1923060at2"/>
<organism evidence="1 2">
    <name type="scientific">Clostridium collagenovorans DSM 3089</name>
    <dbReference type="NCBI Taxonomy" id="1121306"/>
    <lineage>
        <taxon>Bacteria</taxon>
        <taxon>Bacillati</taxon>
        <taxon>Bacillota</taxon>
        <taxon>Clostridia</taxon>
        <taxon>Eubacteriales</taxon>
        <taxon>Clostridiaceae</taxon>
        <taxon>Clostridium</taxon>
    </lineage>
</organism>
<dbReference type="RefSeq" id="WP_072832500.1">
    <property type="nucleotide sequence ID" value="NZ_FQXP01000011.1"/>
</dbReference>
<keyword evidence="2" id="KW-1185">Reference proteome</keyword>
<dbReference type="EMBL" id="FQXP01000011">
    <property type="protein sequence ID" value="SHI07122.1"/>
    <property type="molecule type" value="Genomic_DNA"/>
</dbReference>
<proteinExistence type="predicted"/>
<gene>
    <name evidence="1" type="ORF">SAMN02745196_02667</name>
</gene>